<evidence type="ECO:0000313" key="3">
    <source>
        <dbReference type="Proteomes" id="UP001378956"/>
    </source>
</evidence>
<keyword evidence="1" id="KW-0472">Membrane</keyword>
<keyword evidence="1" id="KW-1133">Transmembrane helix</keyword>
<comment type="caution">
    <text evidence="2">The sequence shown here is derived from an EMBL/GenBank/DDBJ whole genome shotgun (WGS) entry which is preliminary data.</text>
</comment>
<name>A0ABU8NHK2_9SPHI</name>
<feature type="transmembrane region" description="Helical" evidence="1">
    <location>
        <begin position="49"/>
        <end position="67"/>
    </location>
</feature>
<gene>
    <name evidence="2" type="ORF">WAE58_04490</name>
</gene>
<keyword evidence="1" id="KW-0812">Transmembrane</keyword>
<dbReference type="InterPro" id="IPR025407">
    <property type="entry name" value="DUF4133"/>
</dbReference>
<dbReference type="Proteomes" id="UP001378956">
    <property type="component" value="Unassembled WGS sequence"/>
</dbReference>
<dbReference type="RefSeq" id="WP_337715462.1">
    <property type="nucleotide sequence ID" value="NZ_JBBEUB010000001.1"/>
</dbReference>
<keyword evidence="3" id="KW-1185">Reference proteome</keyword>
<organism evidence="2 3">
    <name type="scientific">Pedobacter panaciterrae</name>
    <dbReference type="NCBI Taxonomy" id="363849"/>
    <lineage>
        <taxon>Bacteria</taxon>
        <taxon>Pseudomonadati</taxon>
        <taxon>Bacteroidota</taxon>
        <taxon>Sphingobacteriia</taxon>
        <taxon>Sphingobacteriales</taxon>
        <taxon>Sphingobacteriaceae</taxon>
        <taxon>Pedobacter</taxon>
    </lineage>
</organism>
<feature type="transmembrane region" description="Helical" evidence="1">
    <location>
        <begin position="21"/>
        <end position="43"/>
    </location>
</feature>
<evidence type="ECO:0000313" key="2">
    <source>
        <dbReference type="EMBL" id="MEJ2901665.1"/>
    </source>
</evidence>
<protein>
    <submittedName>
        <fullName evidence="2">DUF4133 domain-containing protein</fullName>
    </submittedName>
</protein>
<proteinExistence type="predicted"/>
<dbReference type="EMBL" id="JBBEUB010000001">
    <property type="protein sequence ID" value="MEJ2901665.1"/>
    <property type="molecule type" value="Genomic_DNA"/>
</dbReference>
<accession>A0ABU8NHK2</accession>
<evidence type="ECO:0000256" key="1">
    <source>
        <dbReference type="SAM" id="Phobius"/>
    </source>
</evidence>
<reference evidence="2 3" key="1">
    <citation type="submission" date="2024-03" db="EMBL/GenBank/DDBJ databases">
        <title>Sequence of Lycoming College Course Isolates.</title>
        <authorList>
            <person name="Plotts O."/>
            <person name="Newman J."/>
        </authorList>
    </citation>
    <scope>NUCLEOTIDE SEQUENCE [LARGE SCALE GENOMIC DNA]</scope>
    <source>
        <strain evidence="2 3">CJB-3</strain>
    </source>
</reference>
<sequence>MASVYHINKGINRPIVFKGFVAQYIAYLAVGLVLLLIGFAALYVSGLSLFIVLPIILGLGAGLLLVVQRLSKRFGQHGLSKYLARRKVPAFLRFSSRRLFTSLSRGGIIQ</sequence>
<dbReference type="Pfam" id="PF13571">
    <property type="entry name" value="DUF4133"/>
    <property type="match status" value="1"/>
</dbReference>